<gene>
    <name evidence="2" type="ORF">GA291_25385</name>
</gene>
<feature type="region of interest" description="Disordered" evidence="1">
    <location>
        <begin position="1"/>
        <end position="40"/>
    </location>
</feature>
<proteinExistence type="predicted"/>
<dbReference type="EMBL" id="AALTIN010000248">
    <property type="protein sequence ID" value="EDD1783434.1"/>
    <property type="molecule type" value="Genomic_DNA"/>
</dbReference>
<evidence type="ECO:0000313" key="2">
    <source>
        <dbReference type="EMBL" id="EDD1783434.1"/>
    </source>
</evidence>
<evidence type="ECO:0000256" key="1">
    <source>
        <dbReference type="SAM" id="MobiDB-lite"/>
    </source>
</evidence>
<accession>A0A627Z3F3</accession>
<feature type="non-terminal residue" evidence="2">
    <location>
        <position position="78"/>
    </location>
</feature>
<protein>
    <submittedName>
        <fullName evidence="2">Uncharacterized protein</fullName>
    </submittedName>
</protein>
<name>A0A627Z3F3_SALER</name>
<reference evidence="2" key="1">
    <citation type="submission" date="2019-10" db="EMBL/GenBank/DDBJ databases">
        <authorList>
            <consortium name="PulseNet: The National Subtyping Network for Foodborne Disease Surveillance"/>
            <person name="Tarr C.L."/>
            <person name="Trees E."/>
            <person name="Katz L.S."/>
            <person name="Carleton-Romer H.A."/>
            <person name="Stroika S."/>
            <person name="Kucerova Z."/>
            <person name="Roache K.F."/>
            <person name="Sabol A.L."/>
            <person name="Besser J."/>
            <person name="Gerner-Smidt P."/>
        </authorList>
    </citation>
    <scope>NUCLEOTIDE SEQUENCE</scope>
    <source>
        <strain evidence="2">PNUSAS107527</strain>
    </source>
</reference>
<sequence length="78" mass="8858">MTFRAWEDAESPRKTPRTRLIPPAGLGATTSPENKDVISSDSARDKLTVIPHCILSAFWYFNIFKKINEDAKSDDFNK</sequence>
<comment type="caution">
    <text evidence="2">The sequence shown here is derived from an EMBL/GenBank/DDBJ whole genome shotgun (WGS) entry which is preliminary data.</text>
</comment>
<organism evidence="2">
    <name type="scientific">Salmonella enterica</name>
    <name type="common">Salmonella choleraesuis</name>
    <dbReference type="NCBI Taxonomy" id="28901"/>
    <lineage>
        <taxon>Bacteria</taxon>
        <taxon>Pseudomonadati</taxon>
        <taxon>Pseudomonadota</taxon>
        <taxon>Gammaproteobacteria</taxon>
        <taxon>Enterobacterales</taxon>
        <taxon>Enterobacteriaceae</taxon>
        <taxon>Salmonella</taxon>
    </lineage>
</organism>
<feature type="compositionally biased region" description="Basic and acidic residues" evidence="1">
    <location>
        <begin position="1"/>
        <end position="13"/>
    </location>
</feature>
<dbReference type="AlphaFoldDB" id="A0A627Z3F3"/>